<dbReference type="EC" id="3.1.3.16" evidence="3"/>
<name>A0AAE0F8E9_9CHLO</name>
<dbReference type="PANTHER" id="PTHR47992">
    <property type="entry name" value="PROTEIN PHOSPHATASE"/>
    <property type="match status" value="1"/>
</dbReference>
<organism evidence="12 13">
    <name type="scientific">Cymbomonas tetramitiformis</name>
    <dbReference type="NCBI Taxonomy" id="36881"/>
    <lineage>
        <taxon>Eukaryota</taxon>
        <taxon>Viridiplantae</taxon>
        <taxon>Chlorophyta</taxon>
        <taxon>Pyramimonadophyceae</taxon>
        <taxon>Pyramimonadales</taxon>
        <taxon>Pyramimonadaceae</taxon>
        <taxon>Cymbomonas</taxon>
    </lineage>
</organism>
<dbReference type="EMBL" id="LGRX02023005">
    <property type="protein sequence ID" value="KAK3254949.1"/>
    <property type="molecule type" value="Genomic_DNA"/>
</dbReference>
<keyword evidence="13" id="KW-1185">Reference proteome</keyword>
<dbReference type="Gene3D" id="3.60.40.10">
    <property type="entry name" value="PPM-type phosphatase domain"/>
    <property type="match status" value="1"/>
</dbReference>
<evidence type="ECO:0000256" key="2">
    <source>
        <dbReference type="ARBA" id="ARBA00001946"/>
    </source>
</evidence>
<keyword evidence="6" id="KW-0460">Magnesium</keyword>
<evidence type="ECO:0000256" key="3">
    <source>
        <dbReference type="ARBA" id="ARBA00013081"/>
    </source>
</evidence>
<dbReference type="PROSITE" id="PS51746">
    <property type="entry name" value="PPM_2"/>
    <property type="match status" value="1"/>
</dbReference>
<evidence type="ECO:0000256" key="5">
    <source>
        <dbReference type="ARBA" id="ARBA00022801"/>
    </source>
</evidence>
<keyword evidence="5 9" id="KW-0378">Hydrolase</keyword>
<sequence length="363" mass="39989">MPELMEKVEEDAVPDSPFLPADTVRLTADAVDQSKVEAFEIFIRAGVHASQGSRTYMEDAVTVEEDISSFLRREQAEVVGSCSYFGVYDGHGGTESAEFVRDRLLPNIISQESFPEAIGKSMHDAFLQTDAQLRDTEGVKSDNDFSGTTAIAIFLSESTLHIANCGDSRVVMSSRGKAIALSSDHKPTMPEETSRIKAARGFIEDGYLNGQLGTGRALGNWYMDLKDDSPDGTPGPLTARPDTSSRDVCEGDEFLLIACDGLWDVFSNQNAVEYARQQLRVHNDPQTCSEELVKEALRRNSTDNISVVTVCFSKDPPPKREFKDERPASFRRTLSQESLSSLHRALSKESISSLMKPLDLSES</sequence>
<evidence type="ECO:0000256" key="1">
    <source>
        <dbReference type="ARBA" id="ARBA00001936"/>
    </source>
</evidence>
<dbReference type="Proteomes" id="UP001190700">
    <property type="component" value="Unassembled WGS sequence"/>
</dbReference>
<dbReference type="EMBL" id="LGRX02028475">
    <property type="protein sequence ID" value="KAK3248020.1"/>
    <property type="molecule type" value="Genomic_DNA"/>
</dbReference>
<dbReference type="AlphaFoldDB" id="A0AAE0F8E9"/>
<evidence type="ECO:0000259" key="10">
    <source>
        <dbReference type="PROSITE" id="PS51746"/>
    </source>
</evidence>
<evidence type="ECO:0000256" key="4">
    <source>
        <dbReference type="ARBA" id="ARBA00022723"/>
    </source>
</evidence>
<dbReference type="SMART" id="SM00331">
    <property type="entry name" value="PP2C_SIG"/>
    <property type="match status" value="1"/>
</dbReference>
<evidence type="ECO:0000313" key="11">
    <source>
        <dbReference type="EMBL" id="KAK3248020.1"/>
    </source>
</evidence>
<evidence type="ECO:0000313" key="12">
    <source>
        <dbReference type="EMBL" id="KAK3254949.1"/>
    </source>
</evidence>
<reference evidence="12" key="2">
    <citation type="submission" date="2023-06" db="EMBL/GenBank/DDBJ databases">
        <title>Long-read-based genome assembly of the green algal bacterivore Cymbomonas tetramitiformis.</title>
        <authorList>
            <person name="Gyaltshen Y."/>
            <person name="Rozenberg A."/>
            <person name="Paasch A."/>
            <person name="Burns J.A."/>
            <person name="Warring S."/>
            <person name="Larson R."/>
            <person name="Maurer-Alcala X."/>
            <person name="Dacks J."/>
            <person name="Kim E."/>
        </authorList>
    </citation>
    <scope>NUCLEOTIDE SEQUENCE</scope>
    <source>
        <strain evidence="12">PLY_AMNH</strain>
    </source>
</reference>
<dbReference type="Pfam" id="PF00481">
    <property type="entry name" value="PP2C"/>
    <property type="match status" value="1"/>
</dbReference>
<comment type="caution">
    <text evidence="12">The sequence shown here is derived from an EMBL/GenBank/DDBJ whole genome shotgun (WGS) entry which is preliminary data.</text>
</comment>
<keyword evidence="8" id="KW-0464">Manganese</keyword>
<protein>
    <recommendedName>
        <fullName evidence="3">protein-serine/threonine phosphatase</fullName>
        <ecNumber evidence="3">3.1.3.16</ecNumber>
    </recommendedName>
</protein>
<reference evidence="12 13" key="1">
    <citation type="journal article" date="2015" name="Genome Biol. Evol.">
        <title>Comparative Genomics of a Bacterivorous Green Alga Reveals Evolutionary Causalities and Consequences of Phago-Mixotrophic Mode of Nutrition.</title>
        <authorList>
            <person name="Burns J.A."/>
            <person name="Paasch A."/>
            <person name="Narechania A."/>
            <person name="Kim E."/>
        </authorList>
    </citation>
    <scope>NUCLEOTIDE SEQUENCE [LARGE SCALE GENOMIC DNA]</scope>
    <source>
        <strain evidence="12">PLY_AMNH</strain>
    </source>
</reference>
<dbReference type="SUPFAM" id="SSF81606">
    <property type="entry name" value="PP2C-like"/>
    <property type="match status" value="1"/>
</dbReference>
<comment type="cofactor">
    <cofactor evidence="1">
        <name>Mn(2+)</name>
        <dbReference type="ChEBI" id="CHEBI:29035"/>
    </cofactor>
</comment>
<comment type="cofactor">
    <cofactor evidence="2">
        <name>Mg(2+)</name>
        <dbReference type="ChEBI" id="CHEBI:18420"/>
    </cofactor>
</comment>
<dbReference type="CDD" id="cd00143">
    <property type="entry name" value="PP2Cc"/>
    <property type="match status" value="1"/>
</dbReference>
<feature type="domain" description="PPM-type phosphatase" evidence="10">
    <location>
        <begin position="44"/>
        <end position="312"/>
    </location>
</feature>
<accession>A0AAE0F8E9</accession>
<dbReference type="InterPro" id="IPR001932">
    <property type="entry name" value="PPM-type_phosphatase-like_dom"/>
</dbReference>
<evidence type="ECO:0000256" key="6">
    <source>
        <dbReference type="ARBA" id="ARBA00022842"/>
    </source>
</evidence>
<evidence type="ECO:0000256" key="7">
    <source>
        <dbReference type="ARBA" id="ARBA00022912"/>
    </source>
</evidence>
<evidence type="ECO:0000256" key="9">
    <source>
        <dbReference type="RuleBase" id="RU003465"/>
    </source>
</evidence>
<evidence type="ECO:0000313" key="13">
    <source>
        <dbReference type="Proteomes" id="UP001190700"/>
    </source>
</evidence>
<dbReference type="SMART" id="SM00332">
    <property type="entry name" value="PP2Cc"/>
    <property type="match status" value="1"/>
</dbReference>
<dbReference type="InterPro" id="IPR015655">
    <property type="entry name" value="PP2C"/>
</dbReference>
<keyword evidence="7 9" id="KW-0904">Protein phosphatase</keyword>
<dbReference type="GO" id="GO:0004722">
    <property type="term" value="F:protein serine/threonine phosphatase activity"/>
    <property type="evidence" value="ECO:0007669"/>
    <property type="project" value="UniProtKB-EC"/>
</dbReference>
<proteinExistence type="inferred from homology"/>
<keyword evidence="4" id="KW-0479">Metal-binding</keyword>
<evidence type="ECO:0000256" key="8">
    <source>
        <dbReference type="ARBA" id="ARBA00023211"/>
    </source>
</evidence>
<dbReference type="InterPro" id="IPR036457">
    <property type="entry name" value="PPM-type-like_dom_sf"/>
</dbReference>
<dbReference type="GO" id="GO:0046872">
    <property type="term" value="F:metal ion binding"/>
    <property type="evidence" value="ECO:0007669"/>
    <property type="project" value="UniProtKB-KW"/>
</dbReference>
<dbReference type="PROSITE" id="PS01032">
    <property type="entry name" value="PPM_1"/>
    <property type="match status" value="1"/>
</dbReference>
<gene>
    <name evidence="12" type="ORF">CYMTET_35854</name>
    <name evidence="11" type="ORF">CYMTET_42500</name>
</gene>
<dbReference type="InterPro" id="IPR000222">
    <property type="entry name" value="PP2C_BS"/>
</dbReference>
<comment type="similarity">
    <text evidence="9">Belongs to the PP2C family.</text>
</comment>